<gene>
    <name evidence="2" type="ORF">F3N42_07345</name>
</gene>
<dbReference type="EMBL" id="VYXP01000004">
    <property type="protein sequence ID" value="KAA9131979.1"/>
    <property type="molecule type" value="Genomic_DNA"/>
</dbReference>
<keyword evidence="1" id="KW-1133">Transmembrane helix</keyword>
<keyword evidence="1" id="KW-0812">Transmembrane</keyword>
<dbReference type="AlphaFoldDB" id="A0A5N0TFE9"/>
<feature type="transmembrane region" description="Helical" evidence="1">
    <location>
        <begin position="324"/>
        <end position="343"/>
    </location>
</feature>
<dbReference type="Proteomes" id="UP000325372">
    <property type="component" value="Unassembled WGS sequence"/>
</dbReference>
<feature type="transmembrane region" description="Helical" evidence="1">
    <location>
        <begin position="237"/>
        <end position="259"/>
    </location>
</feature>
<feature type="transmembrane region" description="Helical" evidence="1">
    <location>
        <begin position="31"/>
        <end position="56"/>
    </location>
</feature>
<name>A0A5N0TFE9_9GAMM</name>
<feature type="transmembrane region" description="Helical" evidence="1">
    <location>
        <begin position="192"/>
        <end position="216"/>
    </location>
</feature>
<accession>A0A5N0TFE9</accession>
<reference evidence="2 3" key="1">
    <citation type="submission" date="2019-09" db="EMBL/GenBank/DDBJ databases">
        <title>Wenzhouxiangella sp. Genome sequencing and assembly.</title>
        <authorList>
            <person name="Zhang R."/>
        </authorList>
    </citation>
    <scope>NUCLEOTIDE SEQUENCE [LARGE SCALE GENOMIC DNA]</scope>
    <source>
        <strain evidence="2 3">W260</strain>
    </source>
</reference>
<dbReference type="InterPro" id="IPR022604">
    <property type="entry name" value="DUF2955"/>
</dbReference>
<comment type="caution">
    <text evidence="2">The sequence shown here is derived from an EMBL/GenBank/DDBJ whole genome shotgun (WGS) entry which is preliminary data.</text>
</comment>
<organism evidence="2 3">
    <name type="scientific">Marinihelvus fidelis</name>
    <dbReference type="NCBI Taxonomy" id="2613842"/>
    <lineage>
        <taxon>Bacteria</taxon>
        <taxon>Pseudomonadati</taxon>
        <taxon>Pseudomonadota</taxon>
        <taxon>Gammaproteobacteria</taxon>
        <taxon>Chromatiales</taxon>
        <taxon>Wenzhouxiangellaceae</taxon>
        <taxon>Marinihelvus</taxon>
    </lineage>
</organism>
<protein>
    <submittedName>
        <fullName evidence="2">DUF2955 domain-containing protein</fullName>
    </submittedName>
</protein>
<proteinExistence type="predicted"/>
<keyword evidence="1" id="KW-0472">Membrane</keyword>
<feature type="transmembrane region" description="Helical" evidence="1">
    <location>
        <begin position="296"/>
        <end position="312"/>
    </location>
</feature>
<feature type="transmembrane region" description="Helical" evidence="1">
    <location>
        <begin position="68"/>
        <end position="89"/>
    </location>
</feature>
<feature type="transmembrane region" description="Helical" evidence="1">
    <location>
        <begin position="265"/>
        <end position="284"/>
    </location>
</feature>
<feature type="transmembrane region" description="Helical" evidence="1">
    <location>
        <begin position="94"/>
        <end position="112"/>
    </location>
</feature>
<evidence type="ECO:0000313" key="3">
    <source>
        <dbReference type="Proteomes" id="UP000325372"/>
    </source>
</evidence>
<feature type="transmembrane region" description="Helical" evidence="1">
    <location>
        <begin position="148"/>
        <end position="166"/>
    </location>
</feature>
<sequence>MPIETAQVAATAGAMHPVAVRRIYRLAAGSALSLVVSQVMGISLPFVAPVLTFLLLGLPVPAPGLKKGLGFVIALIVPMLGATFMLPFLEHARWAGIGLVTLALFYTFYFTARGGPAVLGTFMTIGITVVVTIGSVNTVILMNLIQAFAANALVGVGFVWVAHWLLPDLPGTPVLPKPPKAAPDYRKAGRSAIRSLLVVLPLVLLFLFSSASAAYTPVMIKVASMGQQATVESSRSIGLSLLESTWWGGVAAMLAWCLLTAWPSIIMFTLLTLLAGLVFGRFVFSGIAVNPDFSKWTYAFVTMLVLIGPAVTDSPLSDGVSFGMRLWLFMVIAVYGTVAVRVFDAFFKPESNDD</sequence>
<dbReference type="Pfam" id="PF11168">
    <property type="entry name" value="DUF2955"/>
    <property type="match status" value="1"/>
</dbReference>
<feature type="transmembrane region" description="Helical" evidence="1">
    <location>
        <begin position="118"/>
        <end position="141"/>
    </location>
</feature>
<evidence type="ECO:0000256" key="1">
    <source>
        <dbReference type="SAM" id="Phobius"/>
    </source>
</evidence>
<evidence type="ECO:0000313" key="2">
    <source>
        <dbReference type="EMBL" id="KAA9131979.1"/>
    </source>
</evidence>
<keyword evidence="3" id="KW-1185">Reference proteome</keyword>